<dbReference type="InterPro" id="IPR050276">
    <property type="entry name" value="MshD_Acetyltransferase"/>
</dbReference>
<keyword evidence="2" id="KW-0808">Transferase</keyword>
<evidence type="ECO:0000313" key="3">
    <source>
        <dbReference type="Proteomes" id="UP000298649"/>
    </source>
</evidence>
<dbReference type="EMBL" id="CP039925">
    <property type="protein sequence ID" value="QCL98356.1"/>
    <property type="molecule type" value="Genomic_DNA"/>
</dbReference>
<dbReference type="SUPFAM" id="SSF55729">
    <property type="entry name" value="Acyl-CoA N-acyltransferases (Nat)"/>
    <property type="match status" value="1"/>
</dbReference>
<name>A0A4D7YWC7_AGRTU</name>
<evidence type="ECO:0000259" key="1">
    <source>
        <dbReference type="PROSITE" id="PS51186"/>
    </source>
</evidence>
<dbReference type="CDD" id="cd04301">
    <property type="entry name" value="NAT_SF"/>
    <property type="match status" value="1"/>
</dbReference>
<dbReference type="AlphaFoldDB" id="A0A4D7YWC7"/>
<dbReference type="PROSITE" id="PS51186">
    <property type="entry name" value="GNAT"/>
    <property type="match status" value="1"/>
</dbReference>
<reference evidence="2 3" key="1">
    <citation type="submission" date="2019-04" db="EMBL/GenBank/DDBJ databases">
        <title>Complete genome sequence of Agrobacterium tumefaciens CFBP7129.</title>
        <authorList>
            <person name="Haryono M."/>
            <person name="Lin Y.-C."/>
            <person name="Lai E.-M."/>
            <person name="Kuo C.-H."/>
        </authorList>
    </citation>
    <scope>NUCLEOTIDE SEQUENCE [LARGE SCALE GENOMIC DNA]</scope>
    <source>
        <strain evidence="2 3">CFBP7129</strain>
        <plasmid evidence="3">patcfbp7129b</plasmid>
    </source>
</reference>
<dbReference type="PANTHER" id="PTHR43617">
    <property type="entry name" value="L-AMINO ACID N-ACETYLTRANSFERASE"/>
    <property type="match status" value="1"/>
</dbReference>
<dbReference type="GO" id="GO:0016747">
    <property type="term" value="F:acyltransferase activity, transferring groups other than amino-acyl groups"/>
    <property type="evidence" value="ECO:0007669"/>
    <property type="project" value="InterPro"/>
</dbReference>
<gene>
    <name evidence="2" type="ORF">CFBP7129_29510</name>
</gene>
<dbReference type="PANTHER" id="PTHR43617:SF38">
    <property type="entry name" value="N-ACETYLTRANSFERASE DOMAIN-CONTAINING PROTEIN"/>
    <property type="match status" value="1"/>
</dbReference>
<dbReference type="Gene3D" id="3.40.630.30">
    <property type="match status" value="1"/>
</dbReference>
<dbReference type="Proteomes" id="UP000298649">
    <property type="component" value="Plasmid pAtCFBP7129b"/>
</dbReference>
<dbReference type="Pfam" id="PF00583">
    <property type="entry name" value="Acetyltransf_1"/>
    <property type="match status" value="1"/>
</dbReference>
<dbReference type="InterPro" id="IPR016181">
    <property type="entry name" value="Acyl_CoA_acyltransferase"/>
</dbReference>
<protein>
    <submittedName>
        <fullName evidence="2">GNAT family N-acetyltransferase</fullName>
    </submittedName>
</protein>
<proteinExistence type="predicted"/>
<evidence type="ECO:0000313" key="2">
    <source>
        <dbReference type="EMBL" id="QCL98356.1"/>
    </source>
</evidence>
<dbReference type="InterPro" id="IPR000182">
    <property type="entry name" value="GNAT_dom"/>
</dbReference>
<sequence>MAVRDATPGDREAITSLHVRVSQRTYAGMLPADYLADIMPDEKARLWEERLSGGVDPERLRVTLTHIDTELAGFSCFLFDQEAEFGTYLHNLYVDPAYQGKGIARSLLAAGIQRFSPQQRKQPVHLLTLADNHPARRFYERINGQIIEEKRGVMSSYPEVLFVRYQWRSAYEMHDNNFNLARKT</sequence>
<keyword evidence="2" id="KW-0614">Plasmid</keyword>
<geneLocation type="plasmid" evidence="3">
    <name>patcfbp7129b</name>
</geneLocation>
<feature type="domain" description="N-acetyltransferase" evidence="1">
    <location>
        <begin position="1"/>
        <end position="164"/>
    </location>
</feature>
<organism evidence="2 3">
    <name type="scientific">Agrobacterium tumefaciens</name>
    <dbReference type="NCBI Taxonomy" id="358"/>
    <lineage>
        <taxon>Bacteria</taxon>
        <taxon>Pseudomonadati</taxon>
        <taxon>Pseudomonadota</taxon>
        <taxon>Alphaproteobacteria</taxon>
        <taxon>Hyphomicrobiales</taxon>
        <taxon>Rhizobiaceae</taxon>
        <taxon>Rhizobium/Agrobacterium group</taxon>
        <taxon>Agrobacterium</taxon>
        <taxon>Agrobacterium tumefaciens complex</taxon>
    </lineage>
</organism>
<accession>A0A4D7YWC7</accession>